<sequence>MGRKSTTAWLILIDGLLLVRERADIRIGVVILSIVAHGLTVPPCWNATGANEHGPDPFAFAVKQCFANCTYGGRKCC</sequence>
<evidence type="ECO:0000313" key="2">
    <source>
        <dbReference type="Proteomes" id="UP000092634"/>
    </source>
</evidence>
<protein>
    <submittedName>
        <fullName evidence="1">Uncharacterized protein</fullName>
    </submittedName>
</protein>
<gene>
    <name evidence="1" type="ORF">BA896_021570</name>
</gene>
<dbReference type="EMBL" id="MAQB02000013">
    <property type="protein sequence ID" value="OFJ46478.1"/>
    <property type="molecule type" value="Genomic_DNA"/>
</dbReference>
<reference evidence="1 2" key="1">
    <citation type="submission" date="2016-10" db="EMBL/GenBank/DDBJ databases">
        <title>Updated version of Genome Assembly of Janthinobacterium lividum ERGS5:01.</title>
        <authorList>
            <person name="Kumar R."/>
            <person name="Acharya V."/>
            <person name="Singh D."/>
        </authorList>
    </citation>
    <scope>NUCLEOTIDE SEQUENCE [LARGE SCALE GENOMIC DNA]</scope>
    <source>
        <strain evidence="1 2">ERGS5:01</strain>
    </source>
</reference>
<accession>A0A1E8PJI0</accession>
<organism evidence="1 2">
    <name type="scientific">Janthinobacterium lividum</name>
    <dbReference type="NCBI Taxonomy" id="29581"/>
    <lineage>
        <taxon>Bacteria</taxon>
        <taxon>Pseudomonadati</taxon>
        <taxon>Pseudomonadota</taxon>
        <taxon>Betaproteobacteria</taxon>
        <taxon>Burkholderiales</taxon>
        <taxon>Oxalobacteraceae</taxon>
        <taxon>Janthinobacterium</taxon>
    </lineage>
</organism>
<name>A0A1E8PJI0_9BURK</name>
<evidence type="ECO:0000313" key="1">
    <source>
        <dbReference type="EMBL" id="OFJ46478.1"/>
    </source>
</evidence>
<dbReference type="Proteomes" id="UP000092634">
    <property type="component" value="Unassembled WGS sequence"/>
</dbReference>
<comment type="caution">
    <text evidence="1">The sequence shown here is derived from an EMBL/GenBank/DDBJ whole genome shotgun (WGS) entry which is preliminary data.</text>
</comment>
<dbReference type="AlphaFoldDB" id="A0A1E8PJI0"/>
<proteinExistence type="predicted"/>